<keyword evidence="12" id="KW-1185">Reference proteome</keyword>
<keyword evidence="10" id="KW-0243">Dynein</keyword>
<comment type="subcellular location">
    <subcellularLocation>
        <location evidence="2 10">Cytoplasm</location>
        <location evidence="2 10">Cytoskeleton</location>
    </subcellularLocation>
    <subcellularLocation>
        <location evidence="1">Nucleus</location>
    </subcellularLocation>
</comment>
<dbReference type="Gene3D" id="3.30.740.10">
    <property type="entry name" value="Protein Inhibitor Of Neuronal Nitric Oxide Synthase"/>
    <property type="match status" value="1"/>
</dbReference>
<evidence type="ECO:0000256" key="7">
    <source>
        <dbReference type="ARBA" id="ARBA00022927"/>
    </source>
</evidence>
<dbReference type="InterPro" id="IPR001372">
    <property type="entry name" value="Dynein_light_chain_typ-1/2"/>
</dbReference>
<evidence type="ECO:0000256" key="10">
    <source>
        <dbReference type="RuleBase" id="RU365010"/>
    </source>
</evidence>
<accession>A0ABD6EES3</accession>
<evidence type="ECO:0000313" key="11">
    <source>
        <dbReference type="EMBL" id="MFH4978100.1"/>
    </source>
</evidence>
<keyword evidence="6" id="KW-0509">mRNA transport</keyword>
<gene>
    <name evidence="11" type="ORF">AB6A40_004809</name>
</gene>
<proteinExistence type="inferred from homology"/>
<comment type="similarity">
    <text evidence="10">Belongs to the dynein light chain family.</text>
</comment>
<evidence type="ECO:0000256" key="9">
    <source>
        <dbReference type="ARBA" id="ARBA00023242"/>
    </source>
</evidence>
<dbReference type="EMBL" id="JBGFUD010002864">
    <property type="protein sequence ID" value="MFH4978100.1"/>
    <property type="molecule type" value="Genomic_DNA"/>
</dbReference>
<dbReference type="GO" id="GO:0030286">
    <property type="term" value="C:dynein complex"/>
    <property type="evidence" value="ECO:0007669"/>
    <property type="project" value="UniProtKB-KW"/>
</dbReference>
<dbReference type="Proteomes" id="UP001608902">
    <property type="component" value="Unassembled WGS sequence"/>
</dbReference>
<reference evidence="11 12" key="1">
    <citation type="submission" date="2024-08" db="EMBL/GenBank/DDBJ databases">
        <title>Gnathostoma spinigerum genome.</title>
        <authorList>
            <person name="Gonzalez-Bertolin B."/>
            <person name="Monzon S."/>
            <person name="Zaballos A."/>
            <person name="Jimenez P."/>
            <person name="Dekumyoy P."/>
            <person name="Varona S."/>
            <person name="Cuesta I."/>
            <person name="Sumanam S."/>
            <person name="Adisakwattana P."/>
            <person name="Gasser R.B."/>
            <person name="Hernandez-Gonzalez A."/>
            <person name="Young N.D."/>
            <person name="Perteguer M.J."/>
        </authorList>
    </citation>
    <scope>NUCLEOTIDE SEQUENCE [LARGE SCALE GENOMIC DNA]</scope>
    <source>
        <strain evidence="11">AL3</strain>
        <tissue evidence="11">Liver</tissue>
    </source>
</reference>
<dbReference type="SUPFAM" id="SSF54648">
    <property type="entry name" value="DLC"/>
    <property type="match status" value="1"/>
</dbReference>
<dbReference type="PANTHER" id="PTHR11886">
    <property type="entry name" value="DYNEIN LIGHT CHAIN"/>
    <property type="match status" value="1"/>
</dbReference>
<dbReference type="Pfam" id="PF01221">
    <property type="entry name" value="Dynein_light"/>
    <property type="match status" value="1"/>
</dbReference>
<comment type="caution">
    <text evidence="11">The sequence shown here is derived from an EMBL/GenBank/DDBJ whole genome shotgun (WGS) entry which is preliminary data.</text>
</comment>
<evidence type="ECO:0000256" key="1">
    <source>
        <dbReference type="ARBA" id="ARBA00004123"/>
    </source>
</evidence>
<dbReference type="SMART" id="SM01375">
    <property type="entry name" value="Dynein_light"/>
    <property type="match status" value="1"/>
</dbReference>
<dbReference type="AlphaFoldDB" id="A0ABD6EES3"/>
<sequence>MSLNAEPMITIQSVEMEIARARVAQQVAKDQLMNGVVDQSQIARVLKEKFDEAYGPSWNCIVGNSFGSYISHRTNNFIHFYIDNIAVLLYKSS</sequence>
<keyword evidence="10" id="KW-0505">Motor protein</keyword>
<evidence type="ECO:0000256" key="8">
    <source>
        <dbReference type="ARBA" id="ARBA00023212"/>
    </source>
</evidence>
<evidence type="ECO:0000256" key="6">
    <source>
        <dbReference type="ARBA" id="ARBA00022816"/>
    </source>
</evidence>
<name>A0ABD6EES3_9BILA</name>
<keyword evidence="9" id="KW-0539">Nucleus</keyword>
<dbReference type="FunFam" id="3.30.740.10:FF:000005">
    <property type="entry name" value="Dynein light chain"/>
    <property type="match status" value="1"/>
</dbReference>
<dbReference type="GO" id="GO:0005874">
    <property type="term" value="C:microtubule"/>
    <property type="evidence" value="ECO:0007669"/>
    <property type="project" value="UniProtKB-KW"/>
</dbReference>
<dbReference type="InterPro" id="IPR037177">
    <property type="entry name" value="DLC_sf"/>
</dbReference>
<evidence type="ECO:0000256" key="2">
    <source>
        <dbReference type="ARBA" id="ARBA00004245"/>
    </source>
</evidence>
<keyword evidence="7" id="KW-0653">Protein transport</keyword>
<keyword evidence="8 10" id="KW-0206">Cytoskeleton</keyword>
<keyword evidence="4 10" id="KW-0963">Cytoplasm</keyword>
<protein>
    <recommendedName>
        <fullName evidence="10">Dynein light chain</fullName>
    </recommendedName>
</protein>
<keyword evidence="5 10" id="KW-0493">Microtubule</keyword>
<evidence type="ECO:0000256" key="5">
    <source>
        <dbReference type="ARBA" id="ARBA00022701"/>
    </source>
</evidence>
<keyword evidence="3" id="KW-0813">Transport</keyword>
<evidence type="ECO:0000256" key="3">
    <source>
        <dbReference type="ARBA" id="ARBA00022448"/>
    </source>
</evidence>
<organism evidence="11 12">
    <name type="scientific">Gnathostoma spinigerum</name>
    <dbReference type="NCBI Taxonomy" id="75299"/>
    <lineage>
        <taxon>Eukaryota</taxon>
        <taxon>Metazoa</taxon>
        <taxon>Ecdysozoa</taxon>
        <taxon>Nematoda</taxon>
        <taxon>Chromadorea</taxon>
        <taxon>Rhabditida</taxon>
        <taxon>Spirurina</taxon>
        <taxon>Gnathostomatomorpha</taxon>
        <taxon>Gnathostomatoidea</taxon>
        <taxon>Gnathostomatidae</taxon>
        <taxon>Gnathostoma</taxon>
    </lineage>
</organism>
<dbReference type="PANTHER" id="PTHR11886:SF35">
    <property type="entry name" value="DYNEIN LIGHT CHAIN"/>
    <property type="match status" value="1"/>
</dbReference>
<evidence type="ECO:0000256" key="4">
    <source>
        <dbReference type="ARBA" id="ARBA00022490"/>
    </source>
</evidence>
<evidence type="ECO:0000313" key="12">
    <source>
        <dbReference type="Proteomes" id="UP001608902"/>
    </source>
</evidence>
<dbReference type="GO" id="GO:0005634">
    <property type="term" value="C:nucleus"/>
    <property type="evidence" value="ECO:0007669"/>
    <property type="project" value="UniProtKB-SubCell"/>
</dbReference>
<dbReference type="GO" id="GO:0015031">
    <property type="term" value="P:protein transport"/>
    <property type="evidence" value="ECO:0007669"/>
    <property type="project" value="UniProtKB-KW"/>
</dbReference>
<dbReference type="GO" id="GO:0051028">
    <property type="term" value="P:mRNA transport"/>
    <property type="evidence" value="ECO:0007669"/>
    <property type="project" value="UniProtKB-KW"/>
</dbReference>